<evidence type="ECO:0000313" key="2">
    <source>
        <dbReference type="Proteomes" id="UP000708208"/>
    </source>
</evidence>
<sequence>MITERKTVKELSFKYVPPIITTEALL</sequence>
<keyword evidence="2" id="KW-1185">Reference proteome</keyword>
<gene>
    <name evidence="1" type="ORF">AFUS01_LOCUS38669</name>
</gene>
<proteinExistence type="predicted"/>
<reference evidence="1" key="1">
    <citation type="submission" date="2021-06" db="EMBL/GenBank/DDBJ databases">
        <authorList>
            <person name="Hodson N. C."/>
            <person name="Mongue J. A."/>
            <person name="Jaron S. K."/>
        </authorList>
    </citation>
    <scope>NUCLEOTIDE SEQUENCE</scope>
</reference>
<dbReference type="AlphaFoldDB" id="A0A8J2PPH8"/>
<dbReference type="Proteomes" id="UP000708208">
    <property type="component" value="Unassembled WGS sequence"/>
</dbReference>
<feature type="non-terminal residue" evidence="1">
    <location>
        <position position="1"/>
    </location>
</feature>
<name>A0A8J2PPH8_9HEXA</name>
<dbReference type="EMBL" id="CAJVCH010548712">
    <property type="protein sequence ID" value="CAG7828764.1"/>
    <property type="molecule type" value="Genomic_DNA"/>
</dbReference>
<comment type="caution">
    <text evidence="1">The sequence shown here is derived from an EMBL/GenBank/DDBJ whole genome shotgun (WGS) entry which is preliminary data.</text>
</comment>
<accession>A0A8J2PPH8</accession>
<protein>
    <submittedName>
        <fullName evidence="1">Uncharacterized protein</fullName>
    </submittedName>
</protein>
<organism evidence="1 2">
    <name type="scientific">Allacma fusca</name>
    <dbReference type="NCBI Taxonomy" id="39272"/>
    <lineage>
        <taxon>Eukaryota</taxon>
        <taxon>Metazoa</taxon>
        <taxon>Ecdysozoa</taxon>
        <taxon>Arthropoda</taxon>
        <taxon>Hexapoda</taxon>
        <taxon>Collembola</taxon>
        <taxon>Symphypleona</taxon>
        <taxon>Sminthuridae</taxon>
        <taxon>Allacma</taxon>
    </lineage>
</organism>
<evidence type="ECO:0000313" key="1">
    <source>
        <dbReference type="EMBL" id="CAG7828764.1"/>
    </source>
</evidence>